<comment type="catalytic activity">
    <reaction evidence="4">
        <text>RX + glutathione = an S-substituted glutathione + a halide anion + H(+)</text>
        <dbReference type="Rhea" id="RHEA:16437"/>
        <dbReference type="ChEBI" id="CHEBI:15378"/>
        <dbReference type="ChEBI" id="CHEBI:16042"/>
        <dbReference type="ChEBI" id="CHEBI:17792"/>
        <dbReference type="ChEBI" id="CHEBI:57925"/>
        <dbReference type="ChEBI" id="CHEBI:90779"/>
        <dbReference type="EC" id="2.5.1.18"/>
    </reaction>
</comment>
<dbReference type="Gene3D" id="1.20.1050.10">
    <property type="match status" value="1"/>
</dbReference>
<dbReference type="Pfam" id="PF14497">
    <property type="entry name" value="GST_C_3"/>
    <property type="match status" value="1"/>
</dbReference>
<dbReference type="SUPFAM" id="SSF47616">
    <property type="entry name" value="GST C-terminal domain-like"/>
    <property type="match status" value="1"/>
</dbReference>
<dbReference type="PANTHER" id="PTHR11571:SF224">
    <property type="entry name" value="HEMATOPOIETIC PROSTAGLANDIN D SYNTHASE"/>
    <property type="match status" value="1"/>
</dbReference>
<evidence type="ECO:0000256" key="3">
    <source>
        <dbReference type="ARBA" id="ARBA00038317"/>
    </source>
</evidence>
<dbReference type="SFLD" id="SFLDG01205">
    <property type="entry name" value="AMPS.1"/>
    <property type="match status" value="1"/>
</dbReference>
<dbReference type="CDD" id="cd03192">
    <property type="entry name" value="GST_C_Sigma_like"/>
    <property type="match status" value="1"/>
</dbReference>
<evidence type="ECO:0000256" key="4">
    <source>
        <dbReference type="ARBA" id="ARBA00047960"/>
    </source>
</evidence>
<dbReference type="Proteomes" id="UP001176961">
    <property type="component" value="Unassembled WGS sequence"/>
</dbReference>
<dbReference type="InterPro" id="IPR010987">
    <property type="entry name" value="Glutathione-S-Trfase_C-like"/>
</dbReference>
<dbReference type="InterPro" id="IPR004046">
    <property type="entry name" value="GST_C"/>
</dbReference>
<dbReference type="GO" id="GO:0004602">
    <property type="term" value="F:glutathione peroxidase activity"/>
    <property type="evidence" value="ECO:0007669"/>
    <property type="project" value="UniProtKB-ARBA"/>
</dbReference>
<evidence type="ECO:0000259" key="7">
    <source>
        <dbReference type="PROSITE" id="PS50405"/>
    </source>
</evidence>
<dbReference type="PANTHER" id="PTHR11571">
    <property type="entry name" value="GLUTATHIONE S-TRANSFERASE"/>
    <property type="match status" value="1"/>
</dbReference>
<dbReference type="GO" id="GO:0004364">
    <property type="term" value="F:glutathione transferase activity"/>
    <property type="evidence" value="ECO:0007669"/>
    <property type="project" value="UniProtKB-EC"/>
</dbReference>
<sequence>MDEDLPSMIQYKLIYFDGRGTAEIARQLFVVAAQPYEDERINKADWQKLKPEMPFEQLPVLEVSGQQLAQSYAICRYLARQFGYAGKTPFEEAVVDSIADQMKDYMVEIKPFLKVVWGFEEGDLEALKKDVFLPARGKLFLFISKFLKGNPSGFLVGDSLTWADLYLAEHVAVFGEQFPEMLEGYPEIKAHSERIHSHPLLKNWIETRPKTKF</sequence>
<dbReference type="Gene3D" id="3.40.30.10">
    <property type="entry name" value="Glutaredoxin"/>
    <property type="match status" value="1"/>
</dbReference>
<dbReference type="EMBL" id="CATQJL010000316">
    <property type="protein sequence ID" value="CAJ0606960.1"/>
    <property type="molecule type" value="Genomic_DNA"/>
</dbReference>
<gene>
    <name evidence="8" type="ORF">CYNAS_LOCUS18943</name>
</gene>
<evidence type="ECO:0000256" key="2">
    <source>
        <dbReference type="ARBA" id="ARBA00022679"/>
    </source>
</evidence>
<comment type="caution">
    <text evidence="8">The sequence shown here is derived from an EMBL/GenBank/DDBJ whole genome shotgun (WGS) entry which is preliminary data.</text>
</comment>
<name>A0AA36HAZ0_CYLNA</name>
<dbReference type="InterPro" id="IPR040079">
    <property type="entry name" value="Glutathione_S-Trfase"/>
</dbReference>
<dbReference type="GO" id="GO:0006749">
    <property type="term" value="P:glutathione metabolic process"/>
    <property type="evidence" value="ECO:0007669"/>
    <property type="project" value="TreeGrafter"/>
</dbReference>
<keyword evidence="2" id="KW-0808">Transferase</keyword>
<dbReference type="InterPro" id="IPR036282">
    <property type="entry name" value="Glutathione-S-Trfase_C_sf"/>
</dbReference>
<organism evidence="8 9">
    <name type="scientific">Cylicocyclus nassatus</name>
    <name type="common">Nematode worm</name>
    <dbReference type="NCBI Taxonomy" id="53992"/>
    <lineage>
        <taxon>Eukaryota</taxon>
        <taxon>Metazoa</taxon>
        <taxon>Ecdysozoa</taxon>
        <taxon>Nematoda</taxon>
        <taxon>Chromadorea</taxon>
        <taxon>Rhabditida</taxon>
        <taxon>Rhabditina</taxon>
        <taxon>Rhabditomorpha</taxon>
        <taxon>Strongyloidea</taxon>
        <taxon>Strongylidae</taxon>
        <taxon>Cylicocyclus</taxon>
    </lineage>
</organism>
<dbReference type="InterPro" id="IPR050213">
    <property type="entry name" value="GST_superfamily"/>
</dbReference>
<dbReference type="InterPro" id="IPR036249">
    <property type="entry name" value="Thioredoxin-like_sf"/>
</dbReference>
<dbReference type="GO" id="GO:0005737">
    <property type="term" value="C:cytoplasm"/>
    <property type="evidence" value="ECO:0007669"/>
    <property type="project" value="UniProtKB-ARBA"/>
</dbReference>
<dbReference type="EC" id="2.5.1.18" evidence="1"/>
<evidence type="ECO:0000256" key="1">
    <source>
        <dbReference type="ARBA" id="ARBA00012452"/>
    </source>
</evidence>
<comment type="similarity">
    <text evidence="3">Belongs to the GST superfamily. Sigma family.</text>
</comment>
<dbReference type="SUPFAM" id="SSF52833">
    <property type="entry name" value="Thioredoxin-like"/>
    <property type="match status" value="1"/>
</dbReference>
<dbReference type="SFLD" id="SFLDS00019">
    <property type="entry name" value="Glutathione_Transferase_(cytos"/>
    <property type="match status" value="1"/>
</dbReference>
<dbReference type="AlphaFoldDB" id="A0AA36HAZ0"/>
<dbReference type="PROSITE" id="PS50404">
    <property type="entry name" value="GST_NTER"/>
    <property type="match status" value="1"/>
</dbReference>
<dbReference type="FunFam" id="3.40.30.10:FF:000035">
    <property type="entry name" value="hematopoietic prostaglandin D synthase"/>
    <property type="match status" value="1"/>
</dbReference>
<dbReference type="CDD" id="cd03039">
    <property type="entry name" value="GST_N_Sigma_like"/>
    <property type="match status" value="1"/>
</dbReference>
<keyword evidence="9" id="KW-1185">Reference proteome</keyword>
<feature type="domain" description="GST C-terminal" evidence="7">
    <location>
        <begin position="88"/>
        <end position="213"/>
    </location>
</feature>
<dbReference type="InterPro" id="IPR004045">
    <property type="entry name" value="Glutathione_S-Trfase_N"/>
</dbReference>
<dbReference type="Pfam" id="PF02798">
    <property type="entry name" value="GST_N"/>
    <property type="match status" value="1"/>
</dbReference>
<dbReference type="FunFam" id="1.20.1050.10:FF:000031">
    <property type="entry name" value="Glutathione S-Transferase"/>
    <property type="match status" value="1"/>
</dbReference>
<proteinExistence type="inferred from homology"/>
<protein>
    <recommendedName>
        <fullName evidence="1">glutathione transferase</fullName>
        <ecNumber evidence="1">2.5.1.18</ecNumber>
    </recommendedName>
    <alternativeName>
        <fullName evidence="5">GST class-sigma</fullName>
    </alternativeName>
</protein>
<evidence type="ECO:0000259" key="6">
    <source>
        <dbReference type="PROSITE" id="PS50404"/>
    </source>
</evidence>
<accession>A0AA36HAZ0</accession>
<dbReference type="SFLD" id="SFLDG00363">
    <property type="entry name" value="AMPS_(cytGST):_Alpha-__Mu-__Pi"/>
    <property type="match status" value="1"/>
</dbReference>
<reference evidence="8" key="1">
    <citation type="submission" date="2023-07" db="EMBL/GenBank/DDBJ databases">
        <authorList>
            <consortium name="CYATHOMIX"/>
        </authorList>
    </citation>
    <scope>NUCLEOTIDE SEQUENCE</scope>
    <source>
        <strain evidence="8">N/A</strain>
    </source>
</reference>
<evidence type="ECO:0000313" key="9">
    <source>
        <dbReference type="Proteomes" id="UP001176961"/>
    </source>
</evidence>
<feature type="domain" description="GST N-terminal" evidence="6">
    <location>
        <begin position="9"/>
        <end position="86"/>
    </location>
</feature>
<evidence type="ECO:0000313" key="8">
    <source>
        <dbReference type="EMBL" id="CAJ0606960.1"/>
    </source>
</evidence>
<dbReference type="PROSITE" id="PS50405">
    <property type="entry name" value="GST_CTER"/>
    <property type="match status" value="1"/>
</dbReference>
<evidence type="ECO:0000256" key="5">
    <source>
        <dbReference type="ARBA" id="ARBA00078118"/>
    </source>
</evidence>